<evidence type="ECO:0000256" key="1">
    <source>
        <dbReference type="SAM" id="MobiDB-lite"/>
    </source>
</evidence>
<comment type="caution">
    <text evidence="2">The sequence shown here is derived from an EMBL/GenBank/DDBJ whole genome shotgun (WGS) entry which is preliminary data.</text>
</comment>
<dbReference type="Proteomes" id="UP000283269">
    <property type="component" value="Unassembled WGS sequence"/>
</dbReference>
<evidence type="ECO:0000313" key="2">
    <source>
        <dbReference type="EMBL" id="PPQ87870.1"/>
    </source>
</evidence>
<feature type="region of interest" description="Disordered" evidence="1">
    <location>
        <begin position="24"/>
        <end position="47"/>
    </location>
</feature>
<keyword evidence="3" id="KW-1185">Reference proteome</keyword>
<proteinExistence type="predicted"/>
<feature type="compositionally biased region" description="Low complexity" evidence="1">
    <location>
        <begin position="33"/>
        <end position="46"/>
    </location>
</feature>
<reference evidence="2 3" key="1">
    <citation type="journal article" date="2018" name="Evol. Lett.">
        <title>Horizontal gene cluster transfer increased hallucinogenic mushroom diversity.</title>
        <authorList>
            <person name="Reynolds H.T."/>
            <person name="Vijayakumar V."/>
            <person name="Gluck-Thaler E."/>
            <person name="Korotkin H.B."/>
            <person name="Matheny P.B."/>
            <person name="Slot J.C."/>
        </authorList>
    </citation>
    <scope>NUCLEOTIDE SEQUENCE [LARGE SCALE GENOMIC DNA]</scope>
    <source>
        <strain evidence="2 3">2631</strain>
    </source>
</reference>
<protein>
    <submittedName>
        <fullName evidence="2">Uncharacterized protein</fullName>
    </submittedName>
</protein>
<dbReference type="InParanoid" id="A0A409XAX1"/>
<sequence>MSHVVLTSFLQDAKLQRQLKKEKEEIFDPPPYSSSLPPYSASPSRSPSRELRLDLTLTLTLPTFTRSRWNQSPCASLRLLRLSSLLLLPHVPRPRQILAPTAPAVPPARRVLGPNVVVYIYRMVMYGVEKRYRAEIARTAASATSSAAACGLNSQIPMSGPCASVVVVANVPSTVTIASDVKFAVDLESASLDDDDSATAKDDSDHIFPSFDSMLSSAKRRQRIAELEMQAALLAIRFFEGSRGGCAEDEEQTREQEEDEDSQLMKEAECEMHNIALGQREPLPSLLLPLTMHRPQPAPSGPPLPQNCVYLQVRTPAPRRPVHVVHECVPTHEAPHDARVQEVWRRRVAWLEWEKRIRERVAWAAEEEEEGCVQEMEEEYDPSSIVD</sequence>
<accession>A0A409XAX1</accession>
<dbReference type="AlphaFoldDB" id="A0A409XAX1"/>
<organism evidence="2 3">
    <name type="scientific">Psilocybe cyanescens</name>
    <dbReference type="NCBI Taxonomy" id="93625"/>
    <lineage>
        <taxon>Eukaryota</taxon>
        <taxon>Fungi</taxon>
        <taxon>Dikarya</taxon>
        <taxon>Basidiomycota</taxon>
        <taxon>Agaricomycotina</taxon>
        <taxon>Agaricomycetes</taxon>
        <taxon>Agaricomycetidae</taxon>
        <taxon>Agaricales</taxon>
        <taxon>Agaricineae</taxon>
        <taxon>Strophariaceae</taxon>
        <taxon>Psilocybe</taxon>
    </lineage>
</organism>
<dbReference type="EMBL" id="NHYD01002192">
    <property type="protein sequence ID" value="PPQ87870.1"/>
    <property type="molecule type" value="Genomic_DNA"/>
</dbReference>
<gene>
    <name evidence="2" type="ORF">CVT25_000777</name>
</gene>
<name>A0A409XAX1_PSICY</name>
<evidence type="ECO:0000313" key="3">
    <source>
        <dbReference type="Proteomes" id="UP000283269"/>
    </source>
</evidence>